<comment type="caution">
    <text evidence="2">The sequence shown here is derived from an EMBL/GenBank/DDBJ whole genome shotgun (WGS) entry which is preliminary data.</text>
</comment>
<evidence type="ECO:0000313" key="3">
    <source>
        <dbReference type="Proteomes" id="UP000192335"/>
    </source>
</evidence>
<protein>
    <submittedName>
        <fullName evidence="2">Uncharacterized protein</fullName>
    </submittedName>
</protein>
<gene>
    <name evidence="2" type="ORF">B4U45_00940</name>
</gene>
<proteinExistence type="predicted"/>
<feature type="region of interest" description="Disordered" evidence="1">
    <location>
        <begin position="49"/>
        <end position="69"/>
    </location>
</feature>
<dbReference type="AlphaFoldDB" id="A0A8E2IQS4"/>
<feature type="compositionally biased region" description="Polar residues" evidence="1">
    <location>
        <begin position="49"/>
        <end position="62"/>
    </location>
</feature>
<sequence length="69" mass="7895">MLHQFAAAYPRSGVVDPVIDRLAFFTVSEFCVVVSIESEGREYLPEYQQNNNGFWSSPTSRGWHNRADN</sequence>
<dbReference type="EMBL" id="MWQA01000001">
    <property type="protein sequence ID" value="ORC05454.1"/>
    <property type="molecule type" value="Genomic_DNA"/>
</dbReference>
<dbReference type="Proteomes" id="UP000192335">
    <property type="component" value="Unassembled WGS sequence"/>
</dbReference>
<organism evidence="2 3">
    <name type="scientific">Mycobacterium persicum</name>
    <dbReference type="NCBI Taxonomy" id="1487726"/>
    <lineage>
        <taxon>Bacteria</taxon>
        <taxon>Bacillati</taxon>
        <taxon>Actinomycetota</taxon>
        <taxon>Actinomycetes</taxon>
        <taxon>Mycobacteriales</taxon>
        <taxon>Mycobacteriaceae</taxon>
        <taxon>Mycobacterium</taxon>
    </lineage>
</organism>
<reference evidence="2 3" key="1">
    <citation type="submission" date="2017-02" db="EMBL/GenBank/DDBJ databases">
        <title>Mycobacterium kansasii genomes.</title>
        <authorList>
            <person name="Borowka P."/>
            <person name="Strapagiel D."/>
            <person name="Marciniak B."/>
            <person name="Lach J."/>
            <person name="Bakula Z."/>
            <person name="Van Ingen J."/>
            <person name="Safianowska A."/>
            <person name="Brzostek A."/>
            <person name="Dziadek J."/>
            <person name="Jagielski T."/>
        </authorList>
    </citation>
    <scope>NUCLEOTIDE SEQUENCE [LARGE SCALE GENOMIC DNA]</scope>
    <source>
        <strain evidence="2 3">12MK</strain>
    </source>
</reference>
<evidence type="ECO:0000256" key="1">
    <source>
        <dbReference type="SAM" id="MobiDB-lite"/>
    </source>
</evidence>
<accession>A0A8E2IQS4</accession>
<name>A0A8E2IQS4_9MYCO</name>
<evidence type="ECO:0000313" key="2">
    <source>
        <dbReference type="EMBL" id="ORC05454.1"/>
    </source>
</evidence>